<dbReference type="InterPro" id="IPR036305">
    <property type="entry name" value="RGS_sf"/>
</dbReference>
<dbReference type="GO" id="GO:0015031">
    <property type="term" value="P:protein transport"/>
    <property type="evidence" value="ECO:0007669"/>
    <property type="project" value="UniProtKB-KW"/>
</dbReference>
<dbReference type="InterPro" id="IPR003114">
    <property type="entry name" value="Phox_assoc"/>
</dbReference>
<dbReference type="InParanoid" id="L5JL23"/>
<dbReference type="CDD" id="cd06877">
    <property type="entry name" value="PX_SNX14"/>
    <property type="match status" value="1"/>
</dbReference>
<evidence type="ECO:0000256" key="6">
    <source>
        <dbReference type="ARBA" id="ARBA00023273"/>
    </source>
</evidence>
<dbReference type="InterPro" id="IPR036871">
    <property type="entry name" value="PX_dom_sf"/>
</dbReference>
<dbReference type="AlphaFoldDB" id="L5JL23"/>
<dbReference type="InterPro" id="IPR037892">
    <property type="entry name" value="SNX14_RGS"/>
</dbReference>
<keyword evidence="5" id="KW-0653">Protein transport</keyword>
<evidence type="ECO:0000259" key="9">
    <source>
        <dbReference type="PROSITE" id="PS51207"/>
    </source>
</evidence>
<dbReference type="Pfam" id="PF00787">
    <property type="entry name" value="PX"/>
    <property type="match status" value="1"/>
</dbReference>
<name>L5JL23_PTEAL</name>
<dbReference type="GO" id="GO:0030425">
    <property type="term" value="C:dendrite"/>
    <property type="evidence" value="ECO:0007669"/>
    <property type="project" value="UniProtKB-SubCell"/>
</dbReference>
<dbReference type="GO" id="GO:0080025">
    <property type="term" value="F:phosphatidylinositol-3,5-bisphosphate binding"/>
    <property type="evidence" value="ECO:0007669"/>
    <property type="project" value="InterPro"/>
</dbReference>
<dbReference type="EMBL" id="KB031158">
    <property type="protein sequence ID" value="ELK00104.1"/>
    <property type="molecule type" value="Genomic_DNA"/>
</dbReference>
<dbReference type="FunCoup" id="L5JL23">
    <property type="interactions" value="2989"/>
</dbReference>
<dbReference type="SMART" id="SM00312">
    <property type="entry name" value="PX"/>
    <property type="match status" value="1"/>
</dbReference>
<evidence type="ECO:0000259" key="8">
    <source>
        <dbReference type="PROSITE" id="PS50195"/>
    </source>
</evidence>
<dbReference type="GO" id="GO:0005770">
    <property type="term" value="C:late endosome"/>
    <property type="evidence" value="ECO:0007669"/>
    <property type="project" value="TreeGrafter"/>
</dbReference>
<dbReference type="PROSITE" id="PS50195">
    <property type="entry name" value="PX"/>
    <property type="match status" value="1"/>
</dbReference>
<dbReference type="eggNOG" id="KOG2101">
    <property type="taxonomic scope" value="Eukaryota"/>
</dbReference>
<dbReference type="GO" id="GO:0097352">
    <property type="term" value="P:autophagosome maturation"/>
    <property type="evidence" value="ECO:0007669"/>
    <property type="project" value="TreeGrafter"/>
</dbReference>
<organism evidence="10 11">
    <name type="scientific">Pteropus alecto</name>
    <name type="common">Black flying fox</name>
    <dbReference type="NCBI Taxonomy" id="9402"/>
    <lineage>
        <taxon>Eukaryota</taxon>
        <taxon>Metazoa</taxon>
        <taxon>Chordata</taxon>
        <taxon>Craniata</taxon>
        <taxon>Vertebrata</taxon>
        <taxon>Euteleostomi</taxon>
        <taxon>Mammalia</taxon>
        <taxon>Eutheria</taxon>
        <taxon>Laurasiatheria</taxon>
        <taxon>Chiroptera</taxon>
        <taxon>Yinpterochiroptera</taxon>
        <taxon>Pteropodoidea</taxon>
        <taxon>Pteropodidae</taxon>
        <taxon>Pteropodinae</taxon>
        <taxon>Pteropus</taxon>
    </lineage>
</organism>
<reference evidence="11" key="1">
    <citation type="journal article" date="2013" name="Science">
        <title>Comparative analysis of bat genomes provides insight into the evolution of flight and immunity.</title>
        <authorList>
            <person name="Zhang G."/>
            <person name="Cowled C."/>
            <person name="Shi Z."/>
            <person name="Huang Z."/>
            <person name="Bishop-Lilly K.A."/>
            <person name="Fang X."/>
            <person name="Wynne J.W."/>
            <person name="Xiong Z."/>
            <person name="Baker M.L."/>
            <person name="Zhao W."/>
            <person name="Tachedjian M."/>
            <person name="Zhu Y."/>
            <person name="Zhou P."/>
            <person name="Jiang X."/>
            <person name="Ng J."/>
            <person name="Yang L."/>
            <person name="Wu L."/>
            <person name="Xiao J."/>
            <person name="Feng Y."/>
            <person name="Chen Y."/>
            <person name="Sun X."/>
            <person name="Zhang Y."/>
            <person name="Marsh G.A."/>
            <person name="Crameri G."/>
            <person name="Broder C.C."/>
            <person name="Frey K.G."/>
            <person name="Wang L.F."/>
            <person name="Wang J."/>
        </authorList>
    </citation>
    <scope>NUCLEOTIDE SEQUENCE [LARGE SCALE GENOMIC DNA]</scope>
</reference>
<dbReference type="InterPro" id="IPR013937">
    <property type="entry name" value="Sorting_nexin_C"/>
</dbReference>
<dbReference type="FunFam" id="1.10.167.10:FF:000004">
    <property type="entry name" value="sorting nexin-14 isoform X1"/>
    <property type="match status" value="1"/>
</dbReference>
<dbReference type="Proteomes" id="UP000010552">
    <property type="component" value="Unassembled WGS sequence"/>
</dbReference>
<proteinExistence type="inferred from homology"/>
<evidence type="ECO:0000313" key="11">
    <source>
        <dbReference type="Proteomes" id="UP000010552"/>
    </source>
</evidence>
<evidence type="ECO:0000256" key="4">
    <source>
        <dbReference type="ARBA" id="ARBA00022553"/>
    </source>
</evidence>
<feature type="domain" description="PXA" evidence="9">
    <location>
        <begin position="62"/>
        <end position="217"/>
    </location>
</feature>
<sequence>MGVASISASVGSTASDTPAEMAPWVRTMGEKLKQRLRLDVGREICRQYPLFCFLLLCLSAASLLLNRDVTDDESFVDELRITLRFFASVLIRRIHKVDIPSIITKKLLKAAMKHIEVIVKASQKVENTEFLQQAALEEYGPELHVALRSRRDELHYLRKLTELLFPYVLPPKATDCRSLTLLLREILSGSVFLPSLDFLADPDTVNHLLIIFIVDSPPEKATEPPSPLVPFLQKFAEPRNKKPSVLKLELKQIREQQDLLFRFMNFLKQEGAVHVLQICLTVEEFNDRILRPELSNDEMLSLHEELQKIYKTYCLDESVDKIRFDPFIVEEIQKIAEGPYIDVVKLQTMRCLFEAYEHVLSLLENVFTPMFCHSDEIEEGIVVMEDDSPVEAVSTPNTPRNLAAWKISIPYVDFFEDPSSERREKKERIPVFCIDVERNDRRAVGHEPEHWSVYRRYLEFYVLESKLTEFHGTFPDAQLPSKRIIGPKNYEFLKSKREEFQEYLQKLLQHPELSNSQLLADFLSPNGGETQFLDKILPDVNLGKIIKSVPGKLMKEKGQHLEPFIMNFINSCESPKPKPSKPELTILSPTSENNKKLFNDLFKNNANRAENTERKQNQNYFMEMMTVEGVYDYLMYVDAVFCENSEPRSLQDKQKRAKQTFEEMMNYLPDLIVKCIGEEAKYESIRLLFDGLQQPVLNKQVQKEVTSVTSWM</sequence>
<evidence type="ECO:0000256" key="3">
    <source>
        <dbReference type="ARBA" id="ARBA00022448"/>
    </source>
</evidence>
<dbReference type="InterPro" id="IPR044926">
    <property type="entry name" value="RGS_subdomain_2"/>
</dbReference>
<dbReference type="SUPFAM" id="SSF64268">
    <property type="entry name" value="PX domain"/>
    <property type="match status" value="1"/>
</dbReference>
<dbReference type="InterPro" id="IPR001683">
    <property type="entry name" value="PX_dom"/>
</dbReference>
<evidence type="ECO:0000256" key="2">
    <source>
        <dbReference type="ARBA" id="ARBA00010883"/>
    </source>
</evidence>
<feature type="domain" description="PX" evidence="8">
    <location>
        <begin position="410"/>
        <end position="530"/>
    </location>
</feature>
<accession>L5JL23</accession>
<evidence type="ECO:0000256" key="5">
    <source>
        <dbReference type="ARBA" id="ARBA00022927"/>
    </source>
</evidence>
<dbReference type="InterPro" id="IPR016137">
    <property type="entry name" value="RGS"/>
</dbReference>
<keyword evidence="3" id="KW-0813">Transport</keyword>
<dbReference type="STRING" id="9402.L5JL23"/>
<dbReference type="FunFam" id="3.30.1520.10:FF:000007">
    <property type="entry name" value="sorting nexin-14 isoform X1"/>
    <property type="match status" value="1"/>
</dbReference>
<comment type="similarity">
    <text evidence="2">Belongs to the sorting nexin family.</text>
</comment>
<evidence type="ECO:0000256" key="1">
    <source>
        <dbReference type="ARBA" id="ARBA00004279"/>
    </source>
</evidence>
<comment type="subcellular location">
    <subcellularLocation>
        <location evidence="1">Cell projection</location>
        <location evidence="1">Dendrite</location>
    </subcellularLocation>
</comment>
<dbReference type="Pfam" id="PF00615">
    <property type="entry name" value="RGS"/>
    <property type="match status" value="1"/>
</dbReference>
<keyword evidence="11" id="KW-1185">Reference proteome</keyword>
<protein>
    <recommendedName>
        <fullName evidence="7">Sorting nexin-14</fullName>
    </recommendedName>
</protein>
<dbReference type="SMART" id="SM00313">
    <property type="entry name" value="PXA"/>
    <property type="match status" value="1"/>
</dbReference>
<evidence type="ECO:0000313" key="10">
    <source>
        <dbReference type="EMBL" id="ELK00104.1"/>
    </source>
</evidence>
<keyword evidence="6" id="KW-0966">Cell projection</keyword>
<dbReference type="Gene3D" id="1.10.167.10">
    <property type="entry name" value="Regulator of G-protein Signalling 4, domain 2"/>
    <property type="match status" value="1"/>
</dbReference>
<dbReference type="PANTHER" id="PTHR22775:SF44">
    <property type="entry name" value="SORTING NEXIN-14"/>
    <property type="match status" value="1"/>
</dbReference>
<dbReference type="Gene3D" id="3.30.1520.10">
    <property type="entry name" value="Phox-like domain"/>
    <property type="match status" value="1"/>
</dbReference>
<keyword evidence="4" id="KW-0597">Phosphoprotein</keyword>
<dbReference type="InterPro" id="IPR037436">
    <property type="entry name" value="SNX14_PX"/>
</dbReference>
<dbReference type="Pfam" id="PF02194">
    <property type="entry name" value="PXA"/>
    <property type="match status" value="1"/>
</dbReference>
<dbReference type="Pfam" id="PF08628">
    <property type="entry name" value="Nexin_C"/>
    <property type="match status" value="1"/>
</dbReference>
<dbReference type="PROSITE" id="PS51207">
    <property type="entry name" value="PXA"/>
    <property type="match status" value="1"/>
</dbReference>
<dbReference type="SUPFAM" id="SSF48097">
    <property type="entry name" value="Regulator of G-protein signaling, RGS"/>
    <property type="match status" value="1"/>
</dbReference>
<dbReference type="CDD" id="cd08722">
    <property type="entry name" value="RGS_SNX14"/>
    <property type="match status" value="1"/>
</dbReference>
<dbReference type="PANTHER" id="PTHR22775">
    <property type="entry name" value="SORTING NEXIN"/>
    <property type="match status" value="1"/>
</dbReference>
<evidence type="ECO:0000256" key="7">
    <source>
        <dbReference type="ARBA" id="ARBA00071933"/>
    </source>
</evidence>
<gene>
    <name evidence="10" type="ORF">PAL_GLEAN10025198</name>
</gene>